<protein>
    <submittedName>
        <fullName evidence="3">Uncharacterized protein</fullName>
    </submittedName>
</protein>
<sequence length="208" mass="23024">MSSLPTSSPTPSTCPHPLPLTHTLSLARSPSHAHTHRERERARRSLCDPRALCKHSMEDSHHSANAAHARRSQIGDLQRAPPLAVSATSSLTEFLTILSYVIVFSLYLFGFVVLVLAMVHRWRAVRRVRMQRKQLCPSPAFPVAAGSDEAYSITGMKSEASSAQAVETPKKATTGDRRSLQISDLTVYRLMKLQSCMESDLDNEEQST</sequence>
<evidence type="ECO:0000256" key="2">
    <source>
        <dbReference type="SAM" id="Phobius"/>
    </source>
</evidence>
<keyword evidence="2" id="KW-0472">Membrane</keyword>
<feature type="transmembrane region" description="Helical" evidence="2">
    <location>
        <begin position="97"/>
        <end position="119"/>
    </location>
</feature>
<reference evidence="3" key="1">
    <citation type="submission" date="2019-11" db="EMBL/GenBank/DDBJ databases">
        <title>Leishmania tarentolae CDS.</title>
        <authorList>
            <person name="Goto Y."/>
            <person name="Yamagishi J."/>
        </authorList>
    </citation>
    <scope>NUCLEOTIDE SEQUENCE [LARGE SCALE GENOMIC DNA]</scope>
    <source>
        <strain evidence="3">Parrot Tar II</strain>
    </source>
</reference>
<keyword evidence="2" id="KW-1133">Transmembrane helix</keyword>
<gene>
    <name evidence="3" type="ORF">LtaPh_0805800</name>
</gene>
<comment type="caution">
    <text evidence="3">The sequence shown here is derived from an EMBL/GenBank/DDBJ whole genome shotgun (WGS) entry which is preliminary data.</text>
</comment>
<proteinExistence type="predicted"/>
<feature type="compositionally biased region" description="Low complexity" evidence="1">
    <location>
        <begin position="1"/>
        <end position="11"/>
    </location>
</feature>
<dbReference type="VEuPathDB" id="TriTrypDB:LtaPh_0805800"/>
<dbReference type="Proteomes" id="UP000419144">
    <property type="component" value="Unassembled WGS sequence"/>
</dbReference>
<accession>A0A640K9A2</accession>
<dbReference type="EMBL" id="BLBS01000009">
    <property type="protein sequence ID" value="GET86190.1"/>
    <property type="molecule type" value="Genomic_DNA"/>
</dbReference>
<organism evidence="3 4">
    <name type="scientific">Leishmania tarentolae</name>
    <name type="common">Sauroleishmania tarentolae</name>
    <dbReference type="NCBI Taxonomy" id="5689"/>
    <lineage>
        <taxon>Eukaryota</taxon>
        <taxon>Discoba</taxon>
        <taxon>Euglenozoa</taxon>
        <taxon>Kinetoplastea</taxon>
        <taxon>Metakinetoplastina</taxon>
        <taxon>Trypanosomatida</taxon>
        <taxon>Trypanosomatidae</taxon>
        <taxon>Leishmaniinae</taxon>
        <taxon>Leishmania</taxon>
        <taxon>lizard Leishmania</taxon>
    </lineage>
</organism>
<evidence type="ECO:0000313" key="4">
    <source>
        <dbReference type="Proteomes" id="UP000419144"/>
    </source>
</evidence>
<evidence type="ECO:0000313" key="3">
    <source>
        <dbReference type="EMBL" id="GET86190.1"/>
    </source>
</evidence>
<dbReference type="OrthoDB" id="10458232at2759"/>
<evidence type="ECO:0000256" key="1">
    <source>
        <dbReference type="SAM" id="MobiDB-lite"/>
    </source>
</evidence>
<keyword evidence="2" id="KW-0812">Transmembrane</keyword>
<name>A0A640K9A2_LEITA</name>
<dbReference type="AlphaFoldDB" id="A0A640K9A2"/>
<keyword evidence="4" id="KW-1185">Reference proteome</keyword>
<feature type="region of interest" description="Disordered" evidence="1">
    <location>
        <begin position="1"/>
        <end position="21"/>
    </location>
</feature>